<name>A0A1E3WF98_9HYPH</name>
<reference evidence="1 2" key="1">
    <citation type="journal article" date="2016" name="Environ. Microbiol.">
        <title>New Methyloceanibacter diversity from North Sea sediments includes methanotroph containing solely the soluble methane monooxygenase.</title>
        <authorList>
            <person name="Vekeman B."/>
            <person name="Kerckhof F.M."/>
            <person name="Cremers G."/>
            <person name="de Vos P."/>
            <person name="Vandamme P."/>
            <person name="Boon N."/>
            <person name="Op den Camp H.J."/>
            <person name="Heylen K."/>
        </authorList>
    </citation>
    <scope>NUCLEOTIDE SEQUENCE [LARGE SCALE GENOMIC DNA]</scope>
    <source>
        <strain evidence="1 2">R-67177</strain>
    </source>
</reference>
<keyword evidence="2" id="KW-1185">Reference proteome</keyword>
<dbReference type="Proteomes" id="UP000095042">
    <property type="component" value="Unassembled WGS sequence"/>
</dbReference>
<protein>
    <submittedName>
        <fullName evidence="1">Uncharacterized protein</fullName>
    </submittedName>
</protein>
<dbReference type="OrthoDB" id="9807403at2"/>
<accession>A0A1E3WF98</accession>
<dbReference type="EMBL" id="LPWD01000060">
    <property type="protein sequence ID" value="ODS03707.1"/>
    <property type="molecule type" value="Genomic_DNA"/>
</dbReference>
<dbReference type="RefSeq" id="WP_069623092.1">
    <property type="nucleotide sequence ID" value="NZ_LPWD01000060.1"/>
</dbReference>
<evidence type="ECO:0000313" key="2">
    <source>
        <dbReference type="Proteomes" id="UP000095042"/>
    </source>
</evidence>
<organism evidence="1 2">
    <name type="scientific">Methyloceanibacter marginalis</name>
    <dbReference type="NCBI Taxonomy" id="1774971"/>
    <lineage>
        <taxon>Bacteria</taxon>
        <taxon>Pseudomonadati</taxon>
        <taxon>Pseudomonadota</taxon>
        <taxon>Alphaproteobacteria</taxon>
        <taxon>Hyphomicrobiales</taxon>
        <taxon>Hyphomicrobiaceae</taxon>
        <taxon>Methyloceanibacter</taxon>
    </lineage>
</organism>
<dbReference type="AlphaFoldDB" id="A0A1E3WF98"/>
<gene>
    <name evidence="1" type="ORF">AUC71_08130</name>
</gene>
<sequence>MRASSAGACAGRERPCRVGAHAGSDRLVGAALARARAALEAATDDFLGRHAETSAAGYAVIGLAALRSAAEEIALRALARLIFTVGGASEPSRLAKLEALLVALRADPDKAHTLGGCRITPRHGRLLFFREMRKAGLPELELGPGERMLWDNRFRIELGAHESAPITVGALGEEGLKTLKERQALPPSLPRPAARALPGCWRGGRLLCLPDFDQKPLQSAPSSRHEVGLDCRATFLWGSL</sequence>
<comment type="caution">
    <text evidence="1">The sequence shown here is derived from an EMBL/GenBank/DDBJ whole genome shotgun (WGS) entry which is preliminary data.</text>
</comment>
<proteinExistence type="predicted"/>
<evidence type="ECO:0000313" key="1">
    <source>
        <dbReference type="EMBL" id="ODS03707.1"/>
    </source>
</evidence>